<comment type="function">
    <text evidence="8">mRNA decapping enzyme that specifically removes the nicotinamide adenine dinucleotide (NAD) cap from a subset of mRNAs by hydrolyzing the diphosphate linkage to produce nicotinamide mononucleotide (NMN) and 5' monophosphate mRNA. The NAD-cap is present at the 5'-end of some mRNAs and stabilizes RNA against 5'-processing. Has preference for mRNAs with a 5'-end purine. Catalyzes the hydrolysis of a broad range of dinucleotide pyrophosphates.</text>
</comment>
<dbReference type="Gene3D" id="3.90.79.20">
    <property type="match status" value="1"/>
</dbReference>
<evidence type="ECO:0000256" key="2">
    <source>
        <dbReference type="ARBA" id="ARBA00022723"/>
    </source>
</evidence>
<feature type="binding site" evidence="8">
    <location>
        <position position="129"/>
    </location>
    <ligand>
        <name>substrate</name>
    </ligand>
</feature>
<keyword evidence="11" id="KW-1185">Reference proteome</keyword>
<dbReference type="CDD" id="cd03429">
    <property type="entry name" value="NUDIX_NADH_pyrophosphatase_Nudt13"/>
    <property type="match status" value="1"/>
</dbReference>
<dbReference type="InterPro" id="IPR049734">
    <property type="entry name" value="NudC-like_C"/>
</dbReference>
<feature type="binding site" evidence="8">
    <location>
        <position position="134"/>
    </location>
    <ligand>
        <name>Zn(2+)</name>
        <dbReference type="ChEBI" id="CHEBI:29105"/>
    </ligand>
</feature>
<keyword evidence="2 8" id="KW-0479">Metal-binding</keyword>
<dbReference type="Proteomes" id="UP001370348">
    <property type="component" value="Chromosome"/>
</dbReference>
<accession>A0ABZ2M1K8</accession>
<keyword evidence="3 8" id="KW-0378">Hydrolase</keyword>
<feature type="binding site" evidence="8">
    <location>
        <position position="86"/>
    </location>
    <ligand>
        <name>substrate</name>
    </ligand>
</feature>
<dbReference type="InterPro" id="IPR022925">
    <property type="entry name" value="RNA_Hydrolase_NudC"/>
</dbReference>
<proteinExistence type="inferred from homology"/>
<feature type="short sequence motif" description="Nudix box" evidence="8">
    <location>
        <begin position="177"/>
        <end position="198"/>
    </location>
</feature>
<feature type="binding site" evidence="8">
    <location>
        <position position="116"/>
    </location>
    <ligand>
        <name>Zn(2+)</name>
        <dbReference type="ChEBI" id="CHEBI:29105"/>
    </ligand>
</feature>
<dbReference type="InterPro" id="IPR000086">
    <property type="entry name" value="NUDIX_hydrolase_dom"/>
</dbReference>
<evidence type="ECO:0000256" key="3">
    <source>
        <dbReference type="ARBA" id="ARBA00022801"/>
    </source>
</evidence>
<keyword evidence="5 8" id="KW-0520">NAD</keyword>
<dbReference type="EMBL" id="CP089984">
    <property type="protein sequence ID" value="WXB17108.1"/>
    <property type="molecule type" value="Genomic_DNA"/>
</dbReference>
<reference evidence="10 11" key="1">
    <citation type="submission" date="2021-12" db="EMBL/GenBank/DDBJ databases">
        <title>Discovery of the Pendulisporaceae a myxobacterial family with distinct sporulation behavior and unique specialized metabolism.</title>
        <authorList>
            <person name="Garcia R."/>
            <person name="Popoff A."/>
            <person name="Bader C.D."/>
            <person name="Loehr J."/>
            <person name="Walesch S."/>
            <person name="Walt C."/>
            <person name="Boldt J."/>
            <person name="Bunk B."/>
            <person name="Haeckl F.J.F.P.J."/>
            <person name="Gunesch A.P."/>
            <person name="Birkelbach J."/>
            <person name="Nuebel U."/>
            <person name="Pietschmann T."/>
            <person name="Bach T."/>
            <person name="Mueller R."/>
        </authorList>
    </citation>
    <scope>NUCLEOTIDE SEQUENCE [LARGE SCALE GENOMIC DNA]</scope>
    <source>
        <strain evidence="10 11">MSr11954</strain>
    </source>
</reference>
<feature type="binding site" evidence="8">
    <location>
        <begin position="210"/>
        <end position="217"/>
    </location>
    <ligand>
        <name>substrate</name>
    </ligand>
</feature>
<feature type="binding site" evidence="8">
    <location>
        <position position="237"/>
    </location>
    <ligand>
        <name>a divalent metal cation</name>
        <dbReference type="ChEBI" id="CHEBI:60240"/>
        <label>1</label>
    </ligand>
</feature>
<evidence type="ECO:0000256" key="4">
    <source>
        <dbReference type="ARBA" id="ARBA00022842"/>
    </source>
</evidence>
<feature type="binding site" evidence="8">
    <location>
        <position position="142"/>
    </location>
    <ligand>
        <name>substrate</name>
    </ligand>
</feature>
<feature type="binding site" evidence="8">
    <location>
        <position position="237"/>
    </location>
    <ligand>
        <name>a divalent metal cation</name>
        <dbReference type="ChEBI" id="CHEBI:60240"/>
        <label>3</label>
    </ligand>
</feature>
<name>A0ABZ2M1K8_9BACT</name>
<dbReference type="Pfam" id="PF09297">
    <property type="entry name" value="Zn_ribbon_NUD"/>
    <property type="match status" value="1"/>
</dbReference>
<feature type="binding site" evidence="8">
    <location>
        <position position="196"/>
    </location>
    <ligand>
        <name>a divalent metal cation</name>
        <dbReference type="ChEBI" id="CHEBI:60240"/>
        <label>1</label>
    </ligand>
</feature>
<comment type="similarity">
    <text evidence="1 8">Belongs to the Nudix hydrolase family. NudC subfamily.</text>
</comment>
<dbReference type="RefSeq" id="WP_394826738.1">
    <property type="nucleotide sequence ID" value="NZ_CP089984.1"/>
</dbReference>
<sequence>MSNVRPTRPADVSQRTWLLVHPKGIVVRREGDAVAFPTDEDVAQLAIDVSGAHHLGRLEGSEVDAFAVACNADVELPAPLVVSNLRELFIPLGDAQFWLAGRAAQVVDWASTHRFCGRCATATERVENERCLRCPACGLLSYPRISPAIIVLVRRDDRVLLARNARSTYGFYSVLAGFSEIGESLEETIVREVREEVGVEVTNARYFGSQPWPFPHSLMIGFTADWRSGEIRVDGEEIAHADWFPADALPPIPPRLSIARSLIDAWVADIHATRAAAEVGK</sequence>
<dbReference type="PROSITE" id="PS51462">
    <property type="entry name" value="NUDIX"/>
    <property type="match status" value="1"/>
</dbReference>
<gene>
    <name evidence="8 10" type="primary">nudC</name>
    <name evidence="10" type="ORF">LZC94_07480</name>
</gene>
<comment type="catalytic activity">
    <reaction evidence="8">
        <text>NADH + H2O = reduced beta-nicotinamide D-ribonucleotide + AMP + 2 H(+)</text>
        <dbReference type="Rhea" id="RHEA:48868"/>
        <dbReference type="ChEBI" id="CHEBI:15377"/>
        <dbReference type="ChEBI" id="CHEBI:15378"/>
        <dbReference type="ChEBI" id="CHEBI:57945"/>
        <dbReference type="ChEBI" id="CHEBI:90832"/>
        <dbReference type="ChEBI" id="CHEBI:456215"/>
        <dbReference type="EC" id="3.6.1.22"/>
    </reaction>
</comment>
<dbReference type="Pfam" id="PF00293">
    <property type="entry name" value="NUDIX"/>
    <property type="match status" value="1"/>
</dbReference>
<comment type="subunit">
    <text evidence="8">Homodimer.</text>
</comment>
<dbReference type="PROSITE" id="PS00893">
    <property type="entry name" value="NUDIX_BOX"/>
    <property type="match status" value="1"/>
</dbReference>
<evidence type="ECO:0000313" key="11">
    <source>
        <dbReference type="Proteomes" id="UP001370348"/>
    </source>
</evidence>
<keyword evidence="4 8" id="KW-0460">Magnesium</keyword>
<feature type="binding site" evidence="8">
    <location>
        <position position="137"/>
    </location>
    <ligand>
        <name>Zn(2+)</name>
        <dbReference type="ChEBI" id="CHEBI:29105"/>
    </ligand>
</feature>
<feature type="domain" description="Nudix hydrolase" evidence="9">
    <location>
        <begin position="143"/>
        <end position="269"/>
    </location>
</feature>
<protein>
    <recommendedName>
        <fullName evidence="8">NAD-capped RNA hydrolase NudC</fullName>
        <shortName evidence="8">DeNADding enzyme NudC</shortName>
        <ecNumber evidence="8">3.6.1.-</ecNumber>
    </recommendedName>
    <alternativeName>
        <fullName evidence="8">NADH pyrophosphatase</fullName>
        <ecNumber evidence="8">3.6.1.22</ecNumber>
    </alternativeName>
</protein>
<dbReference type="HAMAP" id="MF_00297">
    <property type="entry name" value="Nudix_NudC"/>
    <property type="match status" value="1"/>
</dbReference>
<feature type="binding site" evidence="8">
    <location>
        <position position="176"/>
    </location>
    <ligand>
        <name>a divalent metal cation</name>
        <dbReference type="ChEBI" id="CHEBI:60240"/>
        <label>1</label>
    </ligand>
</feature>
<dbReference type="InterPro" id="IPR015797">
    <property type="entry name" value="NUDIX_hydrolase-like_dom_sf"/>
</dbReference>
<comment type="caution">
    <text evidence="8">Lacks conserved residue(s) required for the propagation of feature annotation.</text>
</comment>
<dbReference type="Gene3D" id="3.90.79.10">
    <property type="entry name" value="Nucleoside Triphosphate Pyrophosphohydrolase"/>
    <property type="match status" value="1"/>
</dbReference>
<evidence type="ECO:0000259" key="9">
    <source>
        <dbReference type="PROSITE" id="PS51462"/>
    </source>
</evidence>
<comment type="cofactor">
    <cofactor evidence="8">
        <name>Mg(2+)</name>
        <dbReference type="ChEBI" id="CHEBI:18420"/>
    </cofactor>
    <cofactor evidence="8">
        <name>Mn(2+)</name>
        <dbReference type="ChEBI" id="CHEBI:29035"/>
    </cofactor>
    <text evidence="8">Divalent metal cations. Mg(2+) or Mn(2+).</text>
</comment>
<evidence type="ECO:0000313" key="10">
    <source>
        <dbReference type="EMBL" id="WXB17108.1"/>
    </source>
</evidence>
<feature type="binding site" evidence="8">
    <location>
        <position position="119"/>
    </location>
    <ligand>
        <name>Zn(2+)</name>
        <dbReference type="ChEBI" id="CHEBI:29105"/>
    </ligand>
</feature>
<dbReference type="PANTHER" id="PTHR42904:SF6">
    <property type="entry name" value="NAD-CAPPED RNA HYDROLASE NUDT12"/>
    <property type="match status" value="1"/>
</dbReference>
<evidence type="ECO:0000256" key="7">
    <source>
        <dbReference type="ARBA" id="ARBA00023679"/>
    </source>
</evidence>
<dbReference type="GO" id="GO:0016787">
    <property type="term" value="F:hydrolase activity"/>
    <property type="evidence" value="ECO:0007669"/>
    <property type="project" value="UniProtKB-KW"/>
</dbReference>
<dbReference type="Pfam" id="PF09296">
    <property type="entry name" value="NUDIX-like"/>
    <property type="match status" value="1"/>
</dbReference>
<dbReference type="InterPro" id="IPR020084">
    <property type="entry name" value="NUDIX_hydrolase_CS"/>
</dbReference>
<dbReference type="EC" id="3.6.1.-" evidence="8"/>
<feature type="binding site" evidence="8">
    <location>
        <position position="259"/>
    </location>
    <ligand>
        <name>substrate</name>
    </ligand>
</feature>
<feature type="binding site" evidence="8">
    <location>
        <position position="196"/>
    </location>
    <ligand>
        <name>a divalent metal cation</name>
        <dbReference type="ChEBI" id="CHEBI:60240"/>
        <label>3</label>
    </ligand>
</feature>
<comment type="catalytic activity">
    <reaction evidence="8">
        <text>NAD(+) + H2O = beta-nicotinamide D-ribonucleotide + AMP + 2 H(+)</text>
        <dbReference type="Rhea" id="RHEA:11800"/>
        <dbReference type="ChEBI" id="CHEBI:14649"/>
        <dbReference type="ChEBI" id="CHEBI:15377"/>
        <dbReference type="ChEBI" id="CHEBI:15378"/>
        <dbReference type="ChEBI" id="CHEBI:57540"/>
        <dbReference type="ChEBI" id="CHEBI:456215"/>
        <dbReference type="EC" id="3.6.1.22"/>
    </reaction>
</comment>
<feature type="binding site" evidence="8">
    <location>
        <position position="192"/>
    </location>
    <ligand>
        <name>a divalent metal cation</name>
        <dbReference type="ChEBI" id="CHEBI:60240"/>
        <label>3</label>
    </ligand>
</feature>
<comment type="catalytic activity">
    <reaction evidence="7">
        <text>a 5'-end NAD(+)-phospho-ribonucleoside in mRNA + H2O = a 5'-end phospho-adenosine-phospho-ribonucleoside in mRNA + beta-nicotinamide D-ribonucleotide + 2 H(+)</text>
        <dbReference type="Rhea" id="RHEA:60876"/>
        <dbReference type="Rhea" id="RHEA-COMP:15698"/>
        <dbReference type="Rhea" id="RHEA-COMP:15719"/>
        <dbReference type="ChEBI" id="CHEBI:14649"/>
        <dbReference type="ChEBI" id="CHEBI:15377"/>
        <dbReference type="ChEBI" id="CHEBI:15378"/>
        <dbReference type="ChEBI" id="CHEBI:144029"/>
        <dbReference type="ChEBI" id="CHEBI:144051"/>
    </reaction>
    <physiologicalReaction direction="left-to-right" evidence="7">
        <dbReference type="Rhea" id="RHEA:60877"/>
    </physiologicalReaction>
</comment>
<dbReference type="InterPro" id="IPR015376">
    <property type="entry name" value="Znr_NADH_PPase"/>
</dbReference>
<dbReference type="SUPFAM" id="SSF55811">
    <property type="entry name" value="Nudix"/>
    <property type="match status" value="2"/>
</dbReference>
<feature type="binding site" evidence="8">
    <location>
        <position position="192"/>
    </location>
    <ligand>
        <name>a divalent metal cation</name>
        <dbReference type="ChEBI" id="CHEBI:60240"/>
        <label>2</label>
    </ligand>
</feature>
<comment type="cofactor">
    <cofactor evidence="8">
        <name>Zn(2+)</name>
        <dbReference type="ChEBI" id="CHEBI:29105"/>
    </cofactor>
    <text evidence="8">Binds 1 zinc ion per subunit.</text>
</comment>
<evidence type="ECO:0000256" key="1">
    <source>
        <dbReference type="ARBA" id="ARBA00009595"/>
    </source>
</evidence>
<keyword evidence="8" id="KW-0862">Zinc</keyword>
<keyword evidence="6 8" id="KW-0464">Manganese</keyword>
<dbReference type="PANTHER" id="PTHR42904">
    <property type="entry name" value="NUDIX HYDROLASE, NUDC SUBFAMILY"/>
    <property type="match status" value="1"/>
</dbReference>
<evidence type="ECO:0000256" key="5">
    <source>
        <dbReference type="ARBA" id="ARBA00023027"/>
    </source>
</evidence>
<dbReference type="NCBIfam" id="NF001299">
    <property type="entry name" value="PRK00241.1"/>
    <property type="match status" value="1"/>
</dbReference>
<organism evidence="10 11">
    <name type="scientific">Pendulispora albinea</name>
    <dbReference type="NCBI Taxonomy" id="2741071"/>
    <lineage>
        <taxon>Bacteria</taxon>
        <taxon>Pseudomonadati</taxon>
        <taxon>Myxococcota</taxon>
        <taxon>Myxococcia</taxon>
        <taxon>Myxococcales</taxon>
        <taxon>Sorangiineae</taxon>
        <taxon>Pendulisporaceae</taxon>
        <taxon>Pendulispora</taxon>
    </lineage>
</organism>
<dbReference type="InterPro" id="IPR015375">
    <property type="entry name" value="NADH_PPase-like_N"/>
</dbReference>
<evidence type="ECO:0000256" key="6">
    <source>
        <dbReference type="ARBA" id="ARBA00023211"/>
    </source>
</evidence>
<dbReference type="InterPro" id="IPR050241">
    <property type="entry name" value="NAD-cap_RNA_hydrolase_NudC"/>
</dbReference>
<dbReference type="EC" id="3.6.1.22" evidence="8"/>
<evidence type="ECO:0000256" key="8">
    <source>
        <dbReference type="HAMAP-Rule" id="MF_00297"/>
    </source>
</evidence>